<dbReference type="Pfam" id="PF01847">
    <property type="entry name" value="VHL"/>
    <property type="match status" value="1"/>
</dbReference>
<dbReference type="FunFam" id="2.60.40.780:FF:000001">
    <property type="entry name" value="von Hippel-Lindau disease tumor suppressor"/>
    <property type="match status" value="1"/>
</dbReference>
<dbReference type="Gene3D" id="1.10.750.10">
    <property type="entry name" value="von Hippel-Lindau disease tumour suppressor, alpha domain"/>
    <property type="match status" value="1"/>
</dbReference>
<dbReference type="Proteomes" id="UP000288716">
    <property type="component" value="Unassembled WGS sequence"/>
</dbReference>
<dbReference type="EMBL" id="NCKV01000280">
    <property type="protein sequence ID" value="RWS31068.1"/>
    <property type="molecule type" value="Genomic_DNA"/>
</dbReference>
<dbReference type="Gene3D" id="2.60.40.780">
    <property type="entry name" value="von Hippel-Lindau disease tumour suppressor, beta domain"/>
    <property type="match status" value="1"/>
</dbReference>
<evidence type="ECO:0000256" key="1">
    <source>
        <dbReference type="ARBA" id="ARBA00010057"/>
    </source>
</evidence>
<accession>A0A443SU67</accession>
<organism evidence="3 4">
    <name type="scientific">Leptotrombidium deliense</name>
    <dbReference type="NCBI Taxonomy" id="299467"/>
    <lineage>
        <taxon>Eukaryota</taxon>
        <taxon>Metazoa</taxon>
        <taxon>Ecdysozoa</taxon>
        <taxon>Arthropoda</taxon>
        <taxon>Chelicerata</taxon>
        <taxon>Arachnida</taxon>
        <taxon>Acari</taxon>
        <taxon>Acariformes</taxon>
        <taxon>Trombidiformes</taxon>
        <taxon>Prostigmata</taxon>
        <taxon>Anystina</taxon>
        <taxon>Parasitengona</taxon>
        <taxon>Trombiculoidea</taxon>
        <taxon>Trombiculidae</taxon>
        <taxon>Leptotrombidium</taxon>
    </lineage>
</organism>
<dbReference type="SUPFAM" id="SSF49468">
    <property type="entry name" value="VHL"/>
    <property type="match status" value="1"/>
</dbReference>
<sequence>MRSLSCSRPSYVRFFNLSPNRVDIIWINYEGIGVTYKTLNPREYHDVNTFVSHPWIFRNSSTFDAMTTFTAEGHKRNDLVFKPIETSSRKIVFITLPFYSLKERCFRRLRDLKLSDSDIAGFEIPRTLKDDYNFFLKNGHTVNNGE</sequence>
<dbReference type="OrthoDB" id="413400at2759"/>
<keyword evidence="4" id="KW-1185">Reference proteome</keyword>
<dbReference type="InterPro" id="IPR036208">
    <property type="entry name" value="VHL_sf"/>
</dbReference>
<evidence type="ECO:0000259" key="2">
    <source>
        <dbReference type="Pfam" id="PF01847"/>
    </source>
</evidence>
<dbReference type="InterPro" id="IPR037140">
    <property type="entry name" value="VHL_beta_dom_sf"/>
</dbReference>
<protein>
    <submittedName>
        <fullName evidence="3">von Hippel-Lindau disease tumor suppressor-like protein</fullName>
    </submittedName>
</protein>
<gene>
    <name evidence="3" type="ORF">B4U80_08112</name>
</gene>
<evidence type="ECO:0000313" key="3">
    <source>
        <dbReference type="EMBL" id="RWS31068.1"/>
    </source>
</evidence>
<reference evidence="3 4" key="1">
    <citation type="journal article" date="2018" name="Gigascience">
        <title>Genomes of trombidid mites reveal novel predicted allergens and laterally-transferred genes associated with secondary metabolism.</title>
        <authorList>
            <person name="Dong X."/>
            <person name="Chaisiri K."/>
            <person name="Xia D."/>
            <person name="Armstrong S.D."/>
            <person name="Fang Y."/>
            <person name="Donnelly M.J."/>
            <person name="Kadowaki T."/>
            <person name="McGarry J.W."/>
            <person name="Darby A.C."/>
            <person name="Makepeace B.L."/>
        </authorList>
    </citation>
    <scope>NUCLEOTIDE SEQUENCE [LARGE SCALE GENOMIC DNA]</scope>
    <source>
        <strain evidence="3">UoL-UT</strain>
    </source>
</reference>
<feature type="domain" description="von Hippel-Lindau disease tumour suppressor beta" evidence="2">
    <location>
        <begin position="1"/>
        <end position="68"/>
    </location>
</feature>
<comment type="caution">
    <text evidence="3">The sequence shown here is derived from an EMBL/GenBank/DDBJ whole genome shotgun (WGS) entry which is preliminary data.</text>
</comment>
<dbReference type="InterPro" id="IPR022772">
    <property type="entry name" value="VHL_tumour_suppress_b/a_dom"/>
</dbReference>
<name>A0A443SU67_9ACAR</name>
<comment type="similarity">
    <text evidence="1">Belongs to the VHL family.</text>
</comment>
<dbReference type="VEuPathDB" id="VectorBase:LDEU000970"/>
<dbReference type="STRING" id="299467.A0A443SU67"/>
<dbReference type="InterPro" id="IPR024053">
    <property type="entry name" value="VHL_beta_dom"/>
</dbReference>
<evidence type="ECO:0000313" key="4">
    <source>
        <dbReference type="Proteomes" id="UP000288716"/>
    </source>
</evidence>
<proteinExistence type="inferred from homology"/>
<dbReference type="InterPro" id="IPR037139">
    <property type="entry name" value="VHL_alpha_dom_sf"/>
</dbReference>
<dbReference type="AlphaFoldDB" id="A0A443SU67"/>
<dbReference type="CDD" id="cd05468">
    <property type="entry name" value="pVHL"/>
    <property type="match status" value="1"/>
</dbReference>